<keyword evidence="3" id="KW-1185">Reference proteome</keyword>
<dbReference type="EMBL" id="JBHTBF010000003">
    <property type="protein sequence ID" value="MFC7318354.1"/>
    <property type="molecule type" value="Genomic_DNA"/>
</dbReference>
<protein>
    <submittedName>
        <fullName evidence="2">Uncharacterized protein</fullName>
    </submittedName>
</protein>
<sequence length="392" mass="39959">MSAATASRRARRFVLVGAGFLLAWQVGALVGIPRRTEVVLGLYGFVLHTISGKAYSLVPSYFARRLAVPRAPTLHLPFTAGGTVGLALATVDAIPPILGTLGAAAWAIGVGVFLAALLRSVRDNLSGRETGTGDANAARRPVDRAANAFVPVALAYLALGSYETLAAHIGLPSPFHGVLPRGSHLLAAGTGAMLVFAIGFRLLPRFLVASPPRPLVAVVLPAGAIGPVLLAATLGGGPSFRVAALLEAVAVIGFGAAYATTWYRSDRRRVGLYGVLLGALSGVLAALLGLSFAFGSISAPLTVAHLRLNLLGFLGLTIVGVAYQFYPPAIGSFPGANDRTALASILCLGGGLLVEVLGLASGTALATTVGESVALVGAGLYAYLVAGVFHER</sequence>
<feature type="transmembrane region" description="Helical" evidence="1">
    <location>
        <begin position="372"/>
        <end position="389"/>
    </location>
</feature>
<reference evidence="2 3" key="1">
    <citation type="journal article" date="2019" name="Int. J. Syst. Evol. Microbiol.">
        <title>The Global Catalogue of Microorganisms (GCM) 10K type strain sequencing project: providing services to taxonomists for standard genome sequencing and annotation.</title>
        <authorList>
            <consortium name="The Broad Institute Genomics Platform"/>
            <consortium name="The Broad Institute Genome Sequencing Center for Infectious Disease"/>
            <person name="Wu L."/>
            <person name="Ma J."/>
        </authorList>
    </citation>
    <scope>NUCLEOTIDE SEQUENCE [LARGE SCALE GENOMIC DNA]</scope>
    <source>
        <strain evidence="2 3">PSR21</strain>
    </source>
</reference>
<feature type="transmembrane region" description="Helical" evidence="1">
    <location>
        <begin position="306"/>
        <end position="329"/>
    </location>
</feature>
<keyword evidence="1" id="KW-0812">Transmembrane</keyword>
<feature type="transmembrane region" description="Helical" evidence="1">
    <location>
        <begin position="341"/>
        <end position="366"/>
    </location>
</feature>
<organism evidence="2 3">
    <name type="scientific">Halomarina halobia</name>
    <dbReference type="NCBI Taxonomy" id="3033386"/>
    <lineage>
        <taxon>Archaea</taxon>
        <taxon>Methanobacteriati</taxon>
        <taxon>Methanobacteriota</taxon>
        <taxon>Stenosarchaea group</taxon>
        <taxon>Halobacteria</taxon>
        <taxon>Halobacteriales</taxon>
        <taxon>Natronomonadaceae</taxon>
        <taxon>Halomarina</taxon>
    </lineage>
</organism>
<feature type="transmembrane region" description="Helical" evidence="1">
    <location>
        <begin position="270"/>
        <end position="294"/>
    </location>
</feature>
<proteinExistence type="predicted"/>
<feature type="transmembrane region" description="Helical" evidence="1">
    <location>
        <begin position="215"/>
        <end position="236"/>
    </location>
</feature>
<dbReference type="Proteomes" id="UP001596547">
    <property type="component" value="Unassembled WGS sequence"/>
</dbReference>
<evidence type="ECO:0000313" key="2">
    <source>
        <dbReference type="EMBL" id="MFC7318354.1"/>
    </source>
</evidence>
<keyword evidence="1" id="KW-1133">Transmembrane helix</keyword>
<name>A0ABD6AEE7_9EURY</name>
<feature type="transmembrane region" description="Helical" evidence="1">
    <location>
        <begin position="97"/>
        <end position="118"/>
    </location>
</feature>
<feature type="transmembrane region" description="Helical" evidence="1">
    <location>
        <begin position="242"/>
        <end position="263"/>
    </location>
</feature>
<accession>A0ABD6AEE7</accession>
<evidence type="ECO:0000313" key="3">
    <source>
        <dbReference type="Proteomes" id="UP001596547"/>
    </source>
</evidence>
<feature type="transmembrane region" description="Helical" evidence="1">
    <location>
        <begin position="183"/>
        <end position="203"/>
    </location>
</feature>
<keyword evidence="1" id="KW-0472">Membrane</keyword>
<evidence type="ECO:0000256" key="1">
    <source>
        <dbReference type="SAM" id="Phobius"/>
    </source>
</evidence>
<feature type="transmembrane region" description="Helical" evidence="1">
    <location>
        <begin position="74"/>
        <end position="91"/>
    </location>
</feature>
<feature type="transmembrane region" description="Helical" evidence="1">
    <location>
        <begin position="148"/>
        <end position="171"/>
    </location>
</feature>
<dbReference type="RefSeq" id="WP_276305854.1">
    <property type="nucleotide sequence ID" value="NZ_CP119993.1"/>
</dbReference>
<dbReference type="AlphaFoldDB" id="A0ABD6AEE7"/>
<dbReference type="GeneID" id="79317469"/>
<gene>
    <name evidence="2" type="ORF">ACFQPE_16360</name>
</gene>
<comment type="caution">
    <text evidence="2">The sequence shown here is derived from an EMBL/GenBank/DDBJ whole genome shotgun (WGS) entry which is preliminary data.</text>
</comment>
<feature type="transmembrane region" description="Helical" evidence="1">
    <location>
        <begin position="38"/>
        <end position="62"/>
    </location>
</feature>